<name>X1CFC5_9ZZZZ</name>
<reference evidence="1" key="1">
    <citation type="journal article" date="2014" name="Front. Microbiol.">
        <title>High frequency of phylogenetically diverse reductive dehalogenase-homologous genes in deep subseafloor sedimentary metagenomes.</title>
        <authorList>
            <person name="Kawai M."/>
            <person name="Futagami T."/>
            <person name="Toyoda A."/>
            <person name="Takaki Y."/>
            <person name="Nishi S."/>
            <person name="Hori S."/>
            <person name="Arai W."/>
            <person name="Tsubouchi T."/>
            <person name="Morono Y."/>
            <person name="Uchiyama I."/>
            <person name="Ito T."/>
            <person name="Fujiyama A."/>
            <person name="Inagaki F."/>
            <person name="Takami H."/>
        </authorList>
    </citation>
    <scope>NUCLEOTIDE SEQUENCE</scope>
    <source>
        <strain evidence="1">Expedition CK06-06</strain>
    </source>
</reference>
<organism evidence="1">
    <name type="scientific">marine sediment metagenome</name>
    <dbReference type="NCBI Taxonomy" id="412755"/>
    <lineage>
        <taxon>unclassified sequences</taxon>
        <taxon>metagenomes</taxon>
        <taxon>ecological metagenomes</taxon>
    </lineage>
</organism>
<sequence length="84" mass="9916">MTFNTRFLVKDFRSVTETPFKEIRWATNEEVCDKKFLHLLKSLPEYKGSLDSFLDMLKDAIKTVLRESWDSDGKYLVFHSSGYD</sequence>
<feature type="non-terminal residue" evidence="1">
    <location>
        <position position="84"/>
    </location>
</feature>
<proteinExistence type="predicted"/>
<dbReference type="EMBL" id="BART01009939">
    <property type="protein sequence ID" value="GAG82941.1"/>
    <property type="molecule type" value="Genomic_DNA"/>
</dbReference>
<gene>
    <name evidence="1" type="ORF">S01H4_21839</name>
</gene>
<protein>
    <submittedName>
        <fullName evidence="1">Uncharacterized protein</fullName>
    </submittedName>
</protein>
<dbReference type="AlphaFoldDB" id="X1CFC5"/>
<accession>X1CFC5</accession>
<comment type="caution">
    <text evidence="1">The sequence shown here is derived from an EMBL/GenBank/DDBJ whole genome shotgun (WGS) entry which is preliminary data.</text>
</comment>
<evidence type="ECO:0000313" key="1">
    <source>
        <dbReference type="EMBL" id="GAG82941.1"/>
    </source>
</evidence>